<dbReference type="PROSITE" id="PS51257">
    <property type="entry name" value="PROKAR_LIPOPROTEIN"/>
    <property type="match status" value="1"/>
</dbReference>
<evidence type="ECO:0000313" key="3">
    <source>
        <dbReference type="EMBL" id="ORV59556.1"/>
    </source>
</evidence>
<dbReference type="RefSeq" id="WP_085197378.1">
    <property type="nucleotide sequence ID" value="NZ_JACKVI010000014.1"/>
</dbReference>
<evidence type="ECO:0000259" key="2">
    <source>
        <dbReference type="Pfam" id="PF24092"/>
    </source>
</evidence>
<dbReference type="InterPro" id="IPR056463">
    <property type="entry name" value="DUF7373_C"/>
</dbReference>
<sequence>MRRTRDLLAITLLLTLAAAALVGCTATVSGVATKVRASDEANVALMDTGAYPTAGGHPFGPAGDDVTLRGYLEGQRMAEYVVGPWQVDVALRQRPPVETAIQNGAIGSAHDLDRILDDPLPGIAGAHGFIAGFSSQRVSATGTPRGLLNAVLRFPDPGAASAAATEMAAANPTGPAESPHQPVAIRDHPEALATTYTLADRTMVQSFAAHGPYVLHQYAYVAKTNEILGISAENMVFDALIQQQKQIDHFQPTDPARLGDLPKDPTGKVLAETLYGDGVAQPVMIGAWGSKAWLHFENDPVQAATLFGGSGVDWVTQRLATVYQARDEDAAGQLADRIADDIDKTAGAKAFGGVPGLPGARCFMRTKDFLPPTAAATWRWVAWHYKCVASADRYAYTVFSNDKKDVMQQVSAQYRMLAGK</sequence>
<feature type="domain" description="DUF7373" evidence="2">
    <location>
        <begin position="282"/>
        <end position="418"/>
    </location>
</feature>
<dbReference type="Pfam" id="PF24088">
    <property type="entry name" value="DUF7373"/>
    <property type="match status" value="1"/>
</dbReference>
<name>A0A1X1URR3_9MYCO</name>
<gene>
    <name evidence="3" type="ORF">AWC06_15550</name>
</gene>
<dbReference type="EMBL" id="LQOW01000024">
    <property type="protein sequence ID" value="ORV59556.1"/>
    <property type="molecule type" value="Genomic_DNA"/>
</dbReference>
<comment type="caution">
    <text evidence="3">The sequence shown here is derived from an EMBL/GenBank/DDBJ whole genome shotgun (WGS) entry which is preliminary data.</text>
</comment>
<dbReference type="Pfam" id="PF24092">
    <property type="entry name" value="DUF7373_C"/>
    <property type="match status" value="1"/>
</dbReference>
<dbReference type="AlphaFoldDB" id="A0A1X1URR3"/>
<dbReference type="InterPro" id="IPR055797">
    <property type="entry name" value="DUF7373"/>
</dbReference>
<keyword evidence="4" id="KW-1185">Reference proteome</keyword>
<dbReference type="STRING" id="1260918.AWC06_15550"/>
<reference evidence="3 4" key="1">
    <citation type="submission" date="2016-01" db="EMBL/GenBank/DDBJ databases">
        <title>The new phylogeny of the genus Mycobacterium.</title>
        <authorList>
            <person name="Tarcisio F."/>
            <person name="Conor M."/>
            <person name="Antonella G."/>
            <person name="Elisabetta G."/>
            <person name="Giulia F.S."/>
            <person name="Sara T."/>
            <person name="Anna F."/>
            <person name="Clotilde B."/>
            <person name="Roberto B."/>
            <person name="Veronica D.S."/>
            <person name="Fabio R."/>
            <person name="Monica P."/>
            <person name="Olivier J."/>
            <person name="Enrico T."/>
            <person name="Nicola S."/>
        </authorList>
    </citation>
    <scope>NUCLEOTIDE SEQUENCE [LARGE SCALE GENOMIC DNA]</scope>
    <source>
        <strain evidence="3 4">DSM 45731</strain>
    </source>
</reference>
<proteinExistence type="predicted"/>
<accession>A0A1X1URR3</accession>
<dbReference type="Proteomes" id="UP000194000">
    <property type="component" value="Unassembled WGS sequence"/>
</dbReference>
<organism evidence="3 4">
    <name type="scientific">Mycobacterium fragae</name>
    <dbReference type="NCBI Taxonomy" id="1260918"/>
    <lineage>
        <taxon>Bacteria</taxon>
        <taxon>Bacillati</taxon>
        <taxon>Actinomycetota</taxon>
        <taxon>Actinomycetes</taxon>
        <taxon>Mycobacteriales</taxon>
        <taxon>Mycobacteriaceae</taxon>
        <taxon>Mycobacterium</taxon>
    </lineage>
</organism>
<feature type="domain" description="DUF7373" evidence="1">
    <location>
        <begin position="71"/>
        <end position="262"/>
    </location>
</feature>
<dbReference type="OrthoDB" id="4569937at2"/>
<evidence type="ECO:0000259" key="1">
    <source>
        <dbReference type="Pfam" id="PF24088"/>
    </source>
</evidence>
<protein>
    <submittedName>
        <fullName evidence="3">Uncharacterized protein</fullName>
    </submittedName>
</protein>
<evidence type="ECO:0000313" key="4">
    <source>
        <dbReference type="Proteomes" id="UP000194000"/>
    </source>
</evidence>